<evidence type="ECO:0000313" key="3">
    <source>
        <dbReference type="Proteomes" id="UP001612928"/>
    </source>
</evidence>
<accession>A0ABW8AGN7</accession>
<proteinExistence type="predicted"/>
<dbReference type="Proteomes" id="UP001612928">
    <property type="component" value="Unassembled WGS sequence"/>
</dbReference>
<gene>
    <name evidence="2" type="ORF">ACIBP5_37095</name>
</gene>
<sequence length="425" mass="46337">MRSAGRRPARRPARPERRSAVRQAVRAVVRSGQIAAVLCGVAVSLARSLVRHAGRGRRDRRDRIVREAGGVVSAALWRLGPAFIKVGQMLSSRRDLFAAAFCEELETGLARGRAGGVRAGVEVGSVAAVERRRVGGVDAAVKTIHPTAAELLRVDLGLIMAMTRLAGVPLRRSGPTLRRVVREMCESVRRQTDLVAEAETLRLLEDLESALPVVFPRVLAGDSGPDALTMTWIPGQPGGRRFANPRRTAKRLVLTVYEMLFITGVVHCDLHPGNWWELPDGRLAIVDAGFAYELDEEMRTHFAEFFLGMSSGNAEVCATHALAAAAEHVSPEDEKAFRRDMEGLIGSTTGLTAGDFSLTGFAARFFAIQRRHRAYSRAEFVFPLMALLAIEGQVKQLDPKINFQSLAGPVVLRSIVARARAGRAR</sequence>
<dbReference type="Pfam" id="PF03109">
    <property type="entry name" value="ABC1"/>
    <property type="match status" value="1"/>
</dbReference>
<feature type="domain" description="ABC1 atypical kinase-like" evidence="1">
    <location>
        <begin position="135"/>
        <end position="319"/>
    </location>
</feature>
<dbReference type="PANTHER" id="PTHR45890:SF1">
    <property type="entry name" value="AARF DOMAIN CONTAINING KINASE 2"/>
    <property type="match status" value="1"/>
</dbReference>
<comment type="caution">
    <text evidence="2">The sequence shown here is derived from an EMBL/GenBank/DDBJ whole genome shotgun (WGS) entry which is preliminary data.</text>
</comment>
<protein>
    <submittedName>
        <fullName evidence="2">AarF/UbiB family protein</fullName>
    </submittedName>
</protein>
<dbReference type="InterPro" id="IPR004147">
    <property type="entry name" value="ABC1_dom"/>
</dbReference>
<organism evidence="2 3">
    <name type="scientific">Nonomuraea indica</name>
    <dbReference type="NCBI Taxonomy" id="1581193"/>
    <lineage>
        <taxon>Bacteria</taxon>
        <taxon>Bacillati</taxon>
        <taxon>Actinomycetota</taxon>
        <taxon>Actinomycetes</taxon>
        <taxon>Streptosporangiales</taxon>
        <taxon>Streptosporangiaceae</taxon>
        <taxon>Nonomuraea</taxon>
    </lineage>
</organism>
<reference evidence="2 3" key="1">
    <citation type="submission" date="2024-10" db="EMBL/GenBank/DDBJ databases">
        <title>The Natural Products Discovery Center: Release of the First 8490 Sequenced Strains for Exploring Actinobacteria Biosynthetic Diversity.</title>
        <authorList>
            <person name="Kalkreuter E."/>
            <person name="Kautsar S.A."/>
            <person name="Yang D."/>
            <person name="Bader C.D."/>
            <person name="Teijaro C.N."/>
            <person name="Fluegel L."/>
            <person name="Davis C.M."/>
            <person name="Simpson J.R."/>
            <person name="Lauterbach L."/>
            <person name="Steele A.D."/>
            <person name="Gui C."/>
            <person name="Meng S."/>
            <person name="Li G."/>
            <person name="Viehrig K."/>
            <person name="Ye F."/>
            <person name="Su P."/>
            <person name="Kiefer A.F."/>
            <person name="Nichols A."/>
            <person name="Cepeda A.J."/>
            <person name="Yan W."/>
            <person name="Fan B."/>
            <person name="Jiang Y."/>
            <person name="Adhikari A."/>
            <person name="Zheng C.-J."/>
            <person name="Schuster L."/>
            <person name="Cowan T.M."/>
            <person name="Smanski M.J."/>
            <person name="Chevrette M.G."/>
            <person name="De Carvalho L.P.S."/>
            <person name="Shen B."/>
        </authorList>
    </citation>
    <scope>NUCLEOTIDE SEQUENCE [LARGE SCALE GENOMIC DNA]</scope>
    <source>
        <strain evidence="2 3">NPDC049503</strain>
    </source>
</reference>
<evidence type="ECO:0000259" key="1">
    <source>
        <dbReference type="Pfam" id="PF03109"/>
    </source>
</evidence>
<evidence type="ECO:0000313" key="2">
    <source>
        <dbReference type="EMBL" id="MFI7445617.1"/>
    </source>
</evidence>
<dbReference type="EMBL" id="JBITMB010000015">
    <property type="protein sequence ID" value="MFI7445617.1"/>
    <property type="molecule type" value="Genomic_DNA"/>
</dbReference>
<dbReference type="PANTHER" id="PTHR45890">
    <property type="entry name" value="AARF DOMAIN CONTAINING KINASE 2 (PREDICTED)"/>
    <property type="match status" value="1"/>
</dbReference>
<dbReference type="InterPro" id="IPR011009">
    <property type="entry name" value="Kinase-like_dom_sf"/>
</dbReference>
<name>A0ABW8AGN7_9ACTN</name>
<dbReference type="RefSeq" id="WP_397026095.1">
    <property type="nucleotide sequence ID" value="NZ_JBITMB010000015.1"/>
</dbReference>
<dbReference type="SUPFAM" id="SSF56112">
    <property type="entry name" value="Protein kinase-like (PK-like)"/>
    <property type="match status" value="1"/>
</dbReference>
<keyword evidence="3" id="KW-1185">Reference proteome</keyword>
<dbReference type="InterPro" id="IPR052402">
    <property type="entry name" value="ADCK_kinase"/>
</dbReference>